<feature type="signal peptide" evidence="1">
    <location>
        <begin position="1"/>
        <end position="21"/>
    </location>
</feature>
<proteinExistence type="predicted"/>
<name>A0A6B0TYN8_IXORI</name>
<dbReference type="EMBL" id="GIFC01001008">
    <property type="protein sequence ID" value="MXU83091.1"/>
    <property type="molecule type" value="Transcribed_RNA"/>
</dbReference>
<evidence type="ECO:0000256" key="1">
    <source>
        <dbReference type="SAM" id="SignalP"/>
    </source>
</evidence>
<feature type="chain" id="PRO_5025484217" evidence="1">
    <location>
        <begin position="22"/>
        <end position="73"/>
    </location>
</feature>
<dbReference type="AlphaFoldDB" id="A0A6B0TYN8"/>
<evidence type="ECO:0000313" key="2">
    <source>
        <dbReference type="EMBL" id="MXU83091.1"/>
    </source>
</evidence>
<organism evidence="2">
    <name type="scientific">Ixodes ricinus</name>
    <name type="common">Common tick</name>
    <name type="synonym">Acarus ricinus</name>
    <dbReference type="NCBI Taxonomy" id="34613"/>
    <lineage>
        <taxon>Eukaryota</taxon>
        <taxon>Metazoa</taxon>
        <taxon>Ecdysozoa</taxon>
        <taxon>Arthropoda</taxon>
        <taxon>Chelicerata</taxon>
        <taxon>Arachnida</taxon>
        <taxon>Acari</taxon>
        <taxon>Parasitiformes</taxon>
        <taxon>Ixodida</taxon>
        <taxon>Ixodoidea</taxon>
        <taxon>Ixodidae</taxon>
        <taxon>Ixodinae</taxon>
        <taxon>Ixodes</taxon>
    </lineage>
</organism>
<sequence>MTCFIILVLIMHWSTAILVQAACISCTGPEALWCTLPVNMHAWVLVSVVLTDIWNMFGPPAVHVSVISSASHL</sequence>
<reference evidence="2" key="1">
    <citation type="submission" date="2019-12" db="EMBL/GenBank/DDBJ databases">
        <title>An insight into the sialome of adult female Ixodes ricinus ticks feeding for 6 days.</title>
        <authorList>
            <person name="Perner J."/>
            <person name="Ribeiro J.M.C."/>
        </authorList>
    </citation>
    <scope>NUCLEOTIDE SEQUENCE</scope>
    <source>
        <strain evidence="2">Semi-engorged</strain>
        <tissue evidence="2">Salivary glands</tissue>
    </source>
</reference>
<protein>
    <submittedName>
        <fullName evidence="2">Putative secreted protein</fullName>
    </submittedName>
</protein>
<keyword evidence="1" id="KW-0732">Signal</keyword>
<accession>A0A6B0TYN8</accession>